<gene>
    <name evidence="2" type="ORF">ACFQE0_06910</name>
</gene>
<proteinExistence type="predicted"/>
<dbReference type="EMBL" id="JBHSWN010000001">
    <property type="protein sequence ID" value="MFC6789378.1"/>
    <property type="molecule type" value="Genomic_DNA"/>
</dbReference>
<name>A0ABW2BG43_9HYPH</name>
<evidence type="ECO:0000313" key="2">
    <source>
        <dbReference type="EMBL" id="MFC6789378.1"/>
    </source>
</evidence>
<keyword evidence="3" id="KW-1185">Reference proteome</keyword>
<dbReference type="Proteomes" id="UP001596292">
    <property type="component" value="Unassembled WGS sequence"/>
</dbReference>
<dbReference type="RefSeq" id="WP_378968289.1">
    <property type="nucleotide sequence ID" value="NZ_JBHSWN010000001.1"/>
</dbReference>
<accession>A0ABW2BG43</accession>
<organism evidence="2 3">
    <name type="scientific">Methylobacterium komagatae</name>
    <dbReference type="NCBI Taxonomy" id="374425"/>
    <lineage>
        <taxon>Bacteria</taxon>
        <taxon>Pseudomonadati</taxon>
        <taxon>Pseudomonadota</taxon>
        <taxon>Alphaproteobacteria</taxon>
        <taxon>Hyphomicrobiales</taxon>
        <taxon>Methylobacteriaceae</taxon>
        <taxon>Methylobacterium</taxon>
    </lineage>
</organism>
<feature type="signal peptide" evidence="1">
    <location>
        <begin position="1"/>
        <end position="25"/>
    </location>
</feature>
<feature type="chain" id="PRO_5047540643" description="MipA/OmpV family protein" evidence="1">
    <location>
        <begin position="26"/>
        <end position="118"/>
    </location>
</feature>
<evidence type="ECO:0008006" key="4">
    <source>
        <dbReference type="Google" id="ProtNLM"/>
    </source>
</evidence>
<evidence type="ECO:0000256" key="1">
    <source>
        <dbReference type="SAM" id="SignalP"/>
    </source>
</evidence>
<reference evidence="3" key="1">
    <citation type="journal article" date="2019" name="Int. J. Syst. Evol. Microbiol.">
        <title>The Global Catalogue of Microorganisms (GCM) 10K type strain sequencing project: providing services to taxonomists for standard genome sequencing and annotation.</title>
        <authorList>
            <consortium name="The Broad Institute Genomics Platform"/>
            <consortium name="The Broad Institute Genome Sequencing Center for Infectious Disease"/>
            <person name="Wu L."/>
            <person name="Ma J."/>
        </authorList>
    </citation>
    <scope>NUCLEOTIDE SEQUENCE [LARGE SCALE GENOMIC DNA]</scope>
    <source>
        <strain evidence="3">CCUG 48316</strain>
    </source>
</reference>
<evidence type="ECO:0000313" key="3">
    <source>
        <dbReference type="Proteomes" id="UP001596292"/>
    </source>
</evidence>
<sequence>MSLSIRKALFAALLAPAACAGSAWAQDVPVPVRPQGFVFVAPDAPSVLEGTLLGPVAPANRPDLVQPAVPVAQVMNGGGFGLTGFDYYHDQYSEGRLGQRKRPKEYVIAPAWIVPPRY</sequence>
<protein>
    <recommendedName>
        <fullName evidence="4">MipA/OmpV family protein</fullName>
    </recommendedName>
</protein>
<keyword evidence="1" id="KW-0732">Signal</keyword>
<comment type="caution">
    <text evidence="2">The sequence shown here is derived from an EMBL/GenBank/DDBJ whole genome shotgun (WGS) entry which is preliminary data.</text>
</comment>